<dbReference type="PANTHER" id="PTHR21310">
    <property type="entry name" value="AMINOGLYCOSIDE PHOSPHOTRANSFERASE-RELATED-RELATED"/>
    <property type="match status" value="1"/>
</dbReference>
<dbReference type="InterPro" id="IPR051678">
    <property type="entry name" value="AGP_Transferase"/>
</dbReference>
<feature type="domain" description="Aminoglycoside phosphotransferase" evidence="1">
    <location>
        <begin position="122"/>
        <end position="304"/>
    </location>
</feature>
<dbReference type="SUPFAM" id="SSF56112">
    <property type="entry name" value="Protein kinase-like (PK-like)"/>
    <property type="match status" value="1"/>
</dbReference>
<accession>A0ABP1DJQ1</accession>
<dbReference type="PANTHER" id="PTHR21310:SF54">
    <property type="entry name" value="AMINOGLYCOSIDE PHOSPHOTRANSFERASE DOMAIN-CONTAINING PROTEIN"/>
    <property type="match status" value="1"/>
</dbReference>
<reference evidence="3" key="1">
    <citation type="submission" date="2024-04" db="EMBL/GenBank/DDBJ databases">
        <authorList>
            <person name="Shaw F."/>
            <person name="Minotto A."/>
        </authorList>
    </citation>
    <scope>NUCLEOTIDE SEQUENCE [LARGE SCALE GENOMIC DNA]</scope>
</reference>
<evidence type="ECO:0000313" key="2">
    <source>
        <dbReference type="EMBL" id="CAL1708055.1"/>
    </source>
</evidence>
<dbReference type="CDD" id="cd05120">
    <property type="entry name" value="APH_ChoK_like"/>
    <property type="match status" value="1"/>
</dbReference>
<dbReference type="InterPro" id="IPR002575">
    <property type="entry name" value="Aminoglycoside_PTrfase"/>
</dbReference>
<dbReference type="Proteomes" id="UP001497453">
    <property type="component" value="Chromosome 4"/>
</dbReference>
<gene>
    <name evidence="2" type="ORF">GFSPODELE1_LOCUS6676</name>
</gene>
<dbReference type="Pfam" id="PF01636">
    <property type="entry name" value="APH"/>
    <property type="match status" value="1"/>
</dbReference>
<protein>
    <recommendedName>
        <fullName evidence="1">Aminoglycoside phosphotransferase domain-containing protein</fullName>
    </recommendedName>
</protein>
<evidence type="ECO:0000259" key="1">
    <source>
        <dbReference type="Pfam" id="PF01636"/>
    </source>
</evidence>
<proteinExistence type="predicted"/>
<name>A0ABP1DJQ1_9APHY</name>
<dbReference type="EMBL" id="OZ037947">
    <property type="protein sequence ID" value="CAL1708055.1"/>
    <property type="molecule type" value="Genomic_DNA"/>
</dbReference>
<sequence length="342" mass="38945">MLQVSSQEDTTTLLRPTLLERFISRSKQFFGPGASEDNNLVLPEYTAVEIHDCVTDKIYVDESEIPKEEAITFETWTRPRPLPTSSEVRAQSMEKEHVLSKARGVTVVRFPSLNLVAKFGTQGTAEGQMLWFLRRKTTVPVPEVYGWYREGYETFIFMEYIDGVTLDDVWDDLQHATKESIAKQLVPILASLRQVRLHEAYVGGICHRLLLDQLFIMRSTNKGPLPSIESFNDYFMDVGDGLPGYPHAYVDFRNALPNRTDIVLTHSDLHPGNIMVTPDGSKVLAIIDWGNAGWYPAFWEYAKSRMMCQALVGWADFIAICLTPFEEVWEVLSFYESCGILI</sequence>
<keyword evidence="3" id="KW-1185">Reference proteome</keyword>
<evidence type="ECO:0000313" key="3">
    <source>
        <dbReference type="Proteomes" id="UP001497453"/>
    </source>
</evidence>
<organism evidence="2 3">
    <name type="scientific">Somion occarium</name>
    <dbReference type="NCBI Taxonomy" id="3059160"/>
    <lineage>
        <taxon>Eukaryota</taxon>
        <taxon>Fungi</taxon>
        <taxon>Dikarya</taxon>
        <taxon>Basidiomycota</taxon>
        <taxon>Agaricomycotina</taxon>
        <taxon>Agaricomycetes</taxon>
        <taxon>Polyporales</taxon>
        <taxon>Cerrenaceae</taxon>
        <taxon>Somion</taxon>
    </lineage>
</organism>
<dbReference type="InterPro" id="IPR011009">
    <property type="entry name" value="Kinase-like_dom_sf"/>
</dbReference>
<dbReference type="Gene3D" id="3.90.1200.10">
    <property type="match status" value="1"/>
</dbReference>